<feature type="non-terminal residue" evidence="1">
    <location>
        <position position="66"/>
    </location>
</feature>
<name>A0AAD5CXS2_AMBAR</name>
<evidence type="ECO:0000313" key="1">
    <source>
        <dbReference type="EMBL" id="KAI7749924.1"/>
    </source>
</evidence>
<organism evidence="1 2">
    <name type="scientific">Ambrosia artemisiifolia</name>
    <name type="common">Common ragweed</name>
    <dbReference type="NCBI Taxonomy" id="4212"/>
    <lineage>
        <taxon>Eukaryota</taxon>
        <taxon>Viridiplantae</taxon>
        <taxon>Streptophyta</taxon>
        <taxon>Embryophyta</taxon>
        <taxon>Tracheophyta</taxon>
        <taxon>Spermatophyta</taxon>
        <taxon>Magnoliopsida</taxon>
        <taxon>eudicotyledons</taxon>
        <taxon>Gunneridae</taxon>
        <taxon>Pentapetalae</taxon>
        <taxon>asterids</taxon>
        <taxon>campanulids</taxon>
        <taxon>Asterales</taxon>
        <taxon>Asteraceae</taxon>
        <taxon>Asteroideae</taxon>
        <taxon>Heliantheae alliance</taxon>
        <taxon>Heliantheae</taxon>
        <taxon>Ambrosia</taxon>
    </lineage>
</organism>
<reference evidence="1" key="1">
    <citation type="submission" date="2022-06" db="EMBL/GenBank/DDBJ databases">
        <title>Uncovering the hologenomic basis of an extraordinary plant invasion.</title>
        <authorList>
            <person name="Bieker V.C."/>
            <person name="Martin M.D."/>
            <person name="Gilbert T."/>
            <person name="Hodgins K."/>
            <person name="Battlay P."/>
            <person name="Petersen B."/>
            <person name="Wilson J."/>
        </authorList>
    </citation>
    <scope>NUCLEOTIDE SEQUENCE</scope>
    <source>
        <strain evidence="1">AA19_3_7</strain>
        <tissue evidence="1">Leaf</tissue>
    </source>
</reference>
<dbReference type="EMBL" id="JAMZMK010006256">
    <property type="protein sequence ID" value="KAI7749924.1"/>
    <property type="molecule type" value="Genomic_DNA"/>
</dbReference>
<protein>
    <submittedName>
        <fullName evidence="1">Uncharacterized protein</fullName>
    </submittedName>
</protein>
<comment type="caution">
    <text evidence="1">The sequence shown here is derived from an EMBL/GenBank/DDBJ whole genome shotgun (WGS) entry which is preliminary data.</text>
</comment>
<proteinExistence type="predicted"/>
<keyword evidence="2" id="KW-1185">Reference proteome</keyword>
<evidence type="ECO:0000313" key="2">
    <source>
        <dbReference type="Proteomes" id="UP001206925"/>
    </source>
</evidence>
<dbReference type="Proteomes" id="UP001206925">
    <property type="component" value="Unassembled WGS sequence"/>
</dbReference>
<sequence>MTWKRPEHVGRAWTVYLIVGYTRVHGGLYKNVNYDDRGSVPMVDMSTNFCGFSDGFGERIVDHPPI</sequence>
<dbReference type="AlphaFoldDB" id="A0AAD5CXS2"/>
<accession>A0AAD5CXS2</accession>
<gene>
    <name evidence="1" type="ORF">M8C21_030952</name>
</gene>